<dbReference type="STRING" id="1965070.A0A3S3QHD6"/>
<dbReference type="InterPro" id="IPR041805">
    <property type="entry name" value="ASMase/PPN1_MPP"/>
</dbReference>
<feature type="binding site" evidence="4">
    <location>
        <position position="432"/>
    </location>
    <ligand>
        <name>Zn(2+)</name>
        <dbReference type="ChEBI" id="CHEBI:29105"/>
        <label>2</label>
    </ligand>
</feature>
<keyword evidence="3" id="KW-0325">Glycoprotein</keyword>
<dbReference type="GO" id="GO:0005615">
    <property type="term" value="C:extracellular space"/>
    <property type="evidence" value="ECO:0007669"/>
    <property type="project" value="TreeGrafter"/>
</dbReference>
<dbReference type="GO" id="GO:0004767">
    <property type="term" value="F:sphingomyelin phosphodiesterase activity"/>
    <property type="evidence" value="ECO:0007669"/>
    <property type="project" value="InterPro"/>
</dbReference>
<organism evidence="7 9">
    <name type="scientific">Dinothrombium tinctorium</name>
    <dbReference type="NCBI Taxonomy" id="1965070"/>
    <lineage>
        <taxon>Eukaryota</taxon>
        <taxon>Metazoa</taxon>
        <taxon>Ecdysozoa</taxon>
        <taxon>Arthropoda</taxon>
        <taxon>Chelicerata</taxon>
        <taxon>Arachnida</taxon>
        <taxon>Acari</taxon>
        <taxon>Acariformes</taxon>
        <taxon>Trombidiformes</taxon>
        <taxon>Prostigmata</taxon>
        <taxon>Anystina</taxon>
        <taxon>Parasitengona</taxon>
        <taxon>Trombidioidea</taxon>
        <taxon>Trombidiidae</taxon>
        <taxon>Dinothrombium</taxon>
    </lineage>
</organism>
<evidence type="ECO:0000313" key="9">
    <source>
        <dbReference type="Proteomes" id="UP000285301"/>
    </source>
</evidence>
<dbReference type="GO" id="GO:0016020">
    <property type="term" value="C:membrane"/>
    <property type="evidence" value="ECO:0007669"/>
    <property type="project" value="GOC"/>
</dbReference>
<feature type="domain" description="Calcineurin-like phosphoesterase" evidence="6">
    <location>
        <begin position="203"/>
        <end position="469"/>
    </location>
</feature>
<feature type="disulfide bond" evidence="5">
    <location>
        <begin position="392"/>
        <end position="440"/>
    </location>
</feature>
<feature type="disulfide bond" evidence="5">
    <location>
        <begin position="231"/>
        <end position="254"/>
    </location>
</feature>
<keyword evidence="9" id="KW-1185">Reference proteome</keyword>
<dbReference type="OrthoDB" id="282973at2759"/>
<keyword evidence="2" id="KW-0378">Hydrolase</keyword>
<dbReference type="Pfam" id="PF00149">
    <property type="entry name" value="Metallophos"/>
    <property type="match status" value="1"/>
</dbReference>
<dbReference type="GO" id="GO:0006685">
    <property type="term" value="P:sphingomyelin catabolic process"/>
    <property type="evidence" value="ECO:0007669"/>
    <property type="project" value="InterPro"/>
</dbReference>
<dbReference type="InterPro" id="IPR004843">
    <property type="entry name" value="Calcineurin-like_PHP"/>
</dbReference>
<keyword evidence="4" id="KW-0862">Zinc</keyword>
<keyword evidence="4" id="KW-0479">Metal-binding</keyword>
<feature type="binding site" evidence="4">
    <location>
        <position position="281"/>
    </location>
    <ligand>
        <name>Zn(2+)</name>
        <dbReference type="ChEBI" id="CHEBI:29105"/>
        <label>1</label>
    </ligand>
</feature>
<dbReference type="PIRSF" id="PIRSF000948">
    <property type="entry name" value="Sphingomy_PDE"/>
    <property type="match status" value="1"/>
</dbReference>
<reference evidence="7" key="2">
    <citation type="submission" date="2018-11" db="EMBL/GenBank/DDBJ databases">
        <title>Trombidioid mite genomics.</title>
        <authorList>
            <person name="Dong X."/>
        </authorList>
    </citation>
    <scope>NUCLEOTIDE SEQUENCE</scope>
    <source>
        <strain evidence="7">UoL-WK</strain>
    </source>
</reference>
<evidence type="ECO:0000313" key="7">
    <source>
        <dbReference type="EMBL" id="RWS08786.1"/>
    </source>
</evidence>
<keyword evidence="5" id="KW-1015">Disulfide bond</keyword>
<dbReference type="Gene3D" id="3.60.21.10">
    <property type="match status" value="1"/>
</dbReference>
<name>A0A3S3QHD6_9ACAR</name>
<feature type="disulfide bond" evidence="5">
    <location>
        <begin position="100"/>
        <end position="162"/>
    </location>
</feature>
<dbReference type="PANTHER" id="PTHR10340">
    <property type="entry name" value="SPHINGOMYELIN PHOSPHODIESTERASE"/>
    <property type="match status" value="1"/>
</dbReference>
<reference evidence="7 9" key="1">
    <citation type="journal article" date="2018" name="Gigascience">
        <title>Genomes of trombidid mites reveal novel predicted allergens and laterally-transferred genes associated with secondary metabolism.</title>
        <authorList>
            <person name="Dong X."/>
            <person name="Chaisiri K."/>
            <person name="Xia D."/>
            <person name="Armstrong S.D."/>
            <person name="Fang Y."/>
            <person name="Donnelly M.J."/>
            <person name="Kadowaki T."/>
            <person name="McGarry J.W."/>
            <person name="Darby A.C."/>
            <person name="Makepeace B.L."/>
        </authorList>
    </citation>
    <scope>NUCLEOTIDE SEQUENCE [LARGE SCALE GENOMIC DNA]</scope>
    <source>
        <strain evidence="7">UoL-WK</strain>
    </source>
</reference>
<dbReference type="CDD" id="cd00842">
    <property type="entry name" value="MPP_ASMase"/>
    <property type="match status" value="1"/>
</dbReference>
<sequence>MPGTSLAVQSLEVNSTSAIIDHQLLQHNYQLNGSTNILNRILETLISFENTLIITPAKGILRKGFFLARIFAALIRIMPFKTFLFEVKDGLVTQASCLTCRILTTILKSTIYSTDLLAFTTQMVCSIFRIQTYEVCSGVVASFKDTLHFIRFNSVLSSSEMCGIFIGLNCASEITNNLNWTIPLPKRQQINQNFQTSLDRPHMLVAHFTDVHLDPFYAPGSRTDCEEPVCCRSQANLMSNLPTFSGVWGDYRKCDTPLSTVNNAIEQISRHNLSYALWTGDIPPHDIWRYTRESNVINIEKLAHILKTNFKIPVLPAVGNHEAVPINSKEISFAPPEIDESLSNSWLYEKLAFEFFPKWLARRSYDTFRRSGNYMVRMKQGFRLISLNTNYCLRLNPWILYKTIDPGDQLNFLATELLNAEKSGDKVHIIGHVPPDHRECTQPWLLNFIRIIQRFKDTILAQFYGHTHRDEFRVLYSPDEPSETIGFELIAPSITSYSGTNTAYRIYKVDQAATIIDYETFVFNLTKTYLGEMPHWISEYKAFSLFNQKQISAKILHDFLQKLERNDTLYDFYH</sequence>
<evidence type="ECO:0000256" key="2">
    <source>
        <dbReference type="ARBA" id="ARBA00022801"/>
    </source>
</evidence>
<dbReference type="InterPro" id="IPR011160">
    <property type="entry name" value="Sphingomy_PDE"/>
</dbReference>
<dbReference type="AlphaFoldDB" id="A0A3S3QHD6"/>
<gene>
    <name evidence="7" type="ORF">B4U79_12390</name>
    <name evidence="8" type="ORF">B4U79_12396</name>
</gene>
<feature type="disulfide bond" evidence="5">
    <location>
        <begin position="125"/>
        <end position="136"/>
    </location>
</feature>
<dbReference type="InterPro" id="IPR029052">
    <property type="entry name" value="Metallo-depent_PP-like"/>
</dbReference>
<proteinExistence type="inferred from homology"/>
<feature type="binding site" evidence="4">
    <location>
        <position position="212"/>
    </location>
    <ligand>
        <name>Zn(2+)</name>
        <dbReference type="ChEBI" id="CHEBI:29105"/>
        <label>1</label>
    </ligand>
</feature>
<comment type="caution">
    <text evidence="7">The sequence shown here is derived from an EMBL/GenBank/DDBJ whole genome shotgun (WGS) entry which is preliminary data.</text>
</comment>
<feature type="binding site" evidence="4">
    <location>
        <position position="320"/>
    </location>
    <ligand>
        <name>Zn(2+)</name>
        <dbReference type="ChEBI" id="CHEBI:29105"/>
        <label>2</label>
    </ligand>
</feature>
<feature type="non-terminal residue" evidence="7">
    <location>
        <position position="574"/>
    </location>
</feature>
<evidence type="ECO:0000259" key="6">
    <source>
        <dbReference type="Pfam" id="PF00149"/>
    </source>
</evidence>
<dbReference type="EMBL" id="NCKU01002777">
    <property type="protein sequence ID" value="RWS08808.1"/>
    <property type="molecule type" value="Genomic_DNA"/>
</dbReference>
<evidence type="ECO:0000256" key="4">
    <source>
        <dbReference type="PIRSR" id="PIRSR000948-1"/>
    </source>
</evidence>
<feature type="binding site" evidence="4">
    <location>
        <position position="468"/>
    </location>
    <ligand>
        <name>Zn(2+)</name>
        <dbReference type="ChEBI" id="CHEBI:29105"/>
        <label>1</label>
    </ligand>
</feature>
<feature type="disulfide bond" evidence="5">
    <location>
        <begin position="225"/>
        <end position="230"/>
    </location>
</feature>
<feature type="binding site" evidence="4">
    <location>
        <position position="466"/>
    </location>
    <ligand>
        <name>Zn(2+)</name>
        <dbReference type="ChEBI" id="CHEBI:29105"/>
        <label>2</label>
    </ligand>
</feature>
<comment type="cofactor">
    <cofactor evidence="4">
        <name>Zn(2+)</name>
        <dbReference type="ChEBI" id="CHEBI:29105"/>
    </cofactor>
    <text evidence="4">Binds 2 Zn(2+) ions per subunit.</text>
</comment>
<evidence type="ECO:0000256" key="5">
    <source>
        <dbReference type="PIRSR" id="PIRSR000948-2"/>
    </source>
</evidence>
<accession>A0A3S3QHD6</accession>
<evidence type="ECO:0000256" key="1">
    <source>
        <dbReference type="ARBA" id="ARBA00008234"/>
    </source>
</evidence>
<dbReference type="Proteomes" id="UP000285301">
    <property type="component" value="Unassembled WGS sequence"/>
</dbReference>
<dbReference type="EMBL" id="NCKU01002785">
    <property type="protein sequence ID" value="RWS08786.1"/>
    <property type="molecule type" value="Genomic_DNA"/>
</dbReference>
<comment type="similarity">
    <text evidence="1">Belongs to the acid sphingomyelinase family.</text>
</comment>
<dbReference type="PANTHER" id="PTHR10340:SF34">
    <property type="entry name" value="SPHINGOMYELIN PHOSPHODIESTERASE"/>
    <property type="match status" value="1"/>
</dbReference>
<evidence type="ECO:0000313" key="8">
    <source>
        <dbReference type="EMBL" id="RWS08808.1"/>
    </source>
</evidence>
<protein>
    <submittedName>
        <fullName evidence="7">Sphingomyelin phosphodiesterase-like protein 2</fullName>
    </submittedName>
</protein>
<dbReference type="SUPFAM" id="SSF56300">
    <property type="entry name" value="Metallo-dependent phosphatases"/>
    <property type="match status" value="1"/>
</dbReference>
<dbReference type="GO" id="GO:0046872">
    <property type="term" value="F:metal ion binding"/>
    <property type="evidence" value="ECO:0007669"/>
    <property type="project" value="UniProtKB-KW"/>
</dbReference>
<feature type="disulfide bond" evidence="5">
    <location>
        <begin position="97"/>
        <end position="170"/>
    </location>
</feature>
<feature type="binding site" evidence="4">
    <location>
        <position position="281"/>
    </location>
    <ligand>
        <name>Zn(2+)</name>
        <dbReference type="ChEBI" id="CHEBI:29105"/>
        <label>2</label>
    </ligand>
</feature>
<feature type="binding site" evidence="4">
    <location>
        <position position="210"/>
    </location>
    <ligand>
        <name>Zn(2+)</name>
        <dbReference type="ChEBI" id="CHEBI:29105"/>
        <label>1</label>
    </ligand>
</feature>
<evidence type="ECO:0000256" key="3">
    <source>
        <dbReference type="ARBA" id="ARBA00023180"/>
    </source>
</evidence>